<dbReference type="InterPro" id="IPR050431">
    <property type="entry name" value="Adaptor_comp_med_subunit"/>
</dbReference>
<dbReference type="Pfam" id="PF00928">
    <property type="entry name" value="Adap_comp_sub"/>
    <property type="match status" value="1"/>
</dbReference>
<evidence type="ECO:0000256" key="1">
    <source>
        <dbReference type="SAM" id="MobiDB-lite"/>
    </source>
</evidence>
<dbReference type="InterPro" id="IPR028565">
    <property type="entry name" value="MHD"/>
</dbReference>
<sequence length="132" mass="15125">MIHRNDGLVPLMAASVGIAKYEQAFRSIVWRIDQLPKRDQGAYETHLFECKMSIPSYDPIPEKYEPIADVEYSMSQAFISHCQIRSVAVPNSEETPEKWIRPKNFAPIETDMKEQPIIPSETENNSHSDDSD</sequence>
<accession>A0A814AQS5</accession>
<dbReference type="AlphaFoldDB" id="A0A814AQS5"/>
<dbReference type="SUPFAM" id="SSF49447">
    <property type="entry name" value="Second domain of Mu2 adaptin subunit (ap50) of ap2 adaptor"/>
    <property type="match status" value="1"/>
</dbReference>
<feature type="region of interest" description="Disordered" evidence="1">
    <location>
        <begin position="109"/>
        <end position="132"/>
    </location>
</feature>
<name>A0A814AQS5_9BILA</name>
<dbReference type="Proteomes" id="UP000663864">
    <property type="component" value="Unassembled WGS sequence"/>
</dbReference>
<dbReference type="PANTHER" id="PTHR10529">
    <property type="entry name" value="AP COMPLEX SUBUNIT MU"/>
    <property type="match status" value="1"/>
</dbReference>
<organism evidence="3 4">
    <name type="scientific">Rotaria sordida</name>
    <dbReference type="NCBI Taxonomy" id="392033"/>
    <lineage>
        <taxon>Eukaryota</taxon>
        <taxon>Metazoa</taxon>
        <taxon>Spiralia</taxon>
        <taxon>Gnathifera</taxon>
        <taxon>Rotifera</taxon>
        <taxon>Eurotatoria</taxon>
        <taxon>Bdelloidea</taxon>
        <taxon>Philodinida</taxon>
        <taxon>Philodinidae</taxon>
        <taxon>Rotaria</taxon>
    </lineage>
</organism>
<dbReference type="EMBL" id="CAJNOT010000263">
    <property type="protein sequence ID" value="CAF0918431.1"/>
    <property type="molecule type" value="Genomic_DNA"/>
</dbReference>
<evidence type="ECO:0000259" key="2">
    <source>
        <dbReference type="PROSITE" id="PS51072"/>
    </source>
</evidence>
<dbReference type="Gene3D" id="2.60.40.1170">
    <property type="entry name" value="Mu homology domain, subdomain B"/>
    <property type="match status" value="2"/>
</dbReference>
<protein>
    <recommendedName>
        <fullName evidence="2">MHD domain-containing protein</fullName>
    </recommendedName>
</protein>
<reference evidence="3" key="1">
    <citation type="submission" date="2021-02" db="EMBL/GenBank/DDBJ databases">
        <authorList>
            <person name="Nowell W R."/>
        </authorList>
    </citation>
    <scope>NUCLEOTIDE SEQUENCE</scope>
</reference>
<dbReference type="PROSITE" id="PS51072">
    <property type="entry name" value="MHD"/>
    <property type="match status" value="1"/>
</dbReference>
<proteinExistence type="predicted"/>
<evidence type="ECO:0000313" key="3">
    <source>
        <dbReference type="EMBL" id="CAF0918431.1"/>
    </source>
</evidence>
<dbReference type="InterPro" id="IPR036168">
    <property type="entry name" value="AP2_Mu_C_sf"/>
</dbReference>
<evidence type="ECO:0000313" key="4">
    <source>
        <dbReference type="Proteomes" id="UP000663864"/>
    </source>
</evidence>
<gene>
    <name evidence="3" type="ORF">ZHD862_LOCUS8259</name>
</gene>
<feature type="domain" description="MHD" evidence="2">
    <location>
        <begin position="1"/>
        <end position="113"/>
    </location>
</feature>
<comment type="caution">
    <text evidence="3">The sequence shown here is derived from an EMBL/GenBank/DDBJ whole genome shotgun (WGS) entry which is preliminary data.</text>
</comment>